<evidence type="ECO:0000256" key="10">
    <source>
        <dbReference type="ARBA" id="ARBA00023102"/>
    </source>
</evidence>
<comment type="cofactor">
    <cofactor evidence="1 12">
        <name>pyridoxal 5'-phosphate</name>
        <dbReference type="ChEBI" id="CHEBI:597326"/>
    </cofactor>
</comment>
<keyword evidence="6" id="KW-0032">Aminotransferase</keyword>
<keyword evidence="9 12" id="KW-0663">Pyridoxal phosphate</keyword>
<dbReference type="Gene3D" id="3.40.640.10">
    <property type="entry name" value="Type I PLP-dependent aspartate aminotransferase-like (Major domain)"/>
    <property type="match status" value="1"/>
</dbReference>
<dbReference type="OrthoDB" id="9813612at2"/>
<dbReference type="Pfam" id="PF00155">
    <property type="entry name" value="Aminotran_1_2"/>
    <property type="match status" value="1"/>
</dbReference>
<dbReference type="InterPro" id="IPR015422">
    <property type="entry name" value="PyrdxlP-dep_Trfase_small"/>
</dbReference>
<accession>A0A1S2VHM6</accession>
<reference evidence="14 15" key="1">
    <citation type="submission" date="2016-10" db="EMBL/GenBank/DDBJ databases">
        <title>Arsenicibacter rosenii gen. nov., sp. nov., an efficient arsenic-methylating bacterium isolated from an arsenic-contaminated paddy soil.</title>
        <authorList>
            <person name="Huang K."/>
        </authorList>
    </citation>
    <scope>NUCLEOTIDE SEQUENCE [LARGE SCALE GENOMIC DNA]</scope>
    <source>
        <strain evidence="14 15">SM-1</strain>
    </source>
</reference>
<dbReference type="InterPro" id="IPR004839">
    <property type="entry name" value="Aminotransferase_I/II_large"/>
</dbReference>
<evidence type="ECO:0000256" key="9">
    <source>
        <dbReference type="ARBA" id="ARBA00022898"/>
    </source>
</evidence>
<comment type="similarity">
    <text evidence="4">Belongs to the class-II pyridoxal-phosphate-dependent aminotransferase family. Histidinol-phosphate aminotransferase subfamily.</text>
</comment>
<evidence type="ECO:0000259" key="13">
    <source>
        <dbReference type="Pfam" id="PF00155"/>
    </source>
</evidence>
<dbReference type="EMBL" id="MORL01000007">
    <property type="protein sequence ID" value="OIN58242.1"/>
    <property type="molecule type" value="Genomic_DNA"/>
</dbReference>
<organism evidence="14 15">
    <name type="scientific">Arsenicibacter rosenii</name>
    <dbReference type="NCBI Taxonomy" id="1750698"/>
    <lineage>
        <taxon>Bacteria</taxon>
        <taxon>Pseudomonadati</taxon>
        <taxon>Bacteroidota</taxon>
        <taxon>Cytophagia</taxon>
        <taxon>Cytophagales</taxon>
        <taxon>Spirosomataceae</taxon>
        <taxon>Arsenicibacter</taxon>
    </lineage>
</organism>
<dbReference type="GO" id="GO:0030170">
    <property type="term" value="F:pyridoxal phosphate binding"/>
    <property type="evidence" value="ECO:0007669"/>
    <property type="project" value="InterPro"/>
</dbReference>
<dbReference type="Gene3D" id="3.90.1150.10">
    <property type="entry name" value="Aspartate Aminotransferase, domain 1"/>
    <property type="match status" value="1"/>
</dbReference>
<comment type="pathway">
    <text evidence="2">Amino-acid biosynthesis; L-histidine biosynthesis; L-histidine from 5-phospho-alpha-D-ribose 1-diphosphate: step 7/9.</text>
</comment>
<dbReference type="InterPro" id="IPR015421">
    <property type="entry name" value="PyrdxlP-dep_Trfase_major"/>
</dbReference>
<dbReference type="AlphaFoldDB" id="A0A1S2VHM6"/>
<keyword evidence="8" id="KW-0808">Transferase</keyword>
<evidence type="ECO:0000256" key="2">
    <source>
        <dbReference type="ARBA" id="ARBA00005011"/>
    </source>
</evidence>
<evidence type="ECO:0000256" key="1">
    <source>
        <dbReference type="ARBA" id="ARBA00001933"/>
    </source>
</evidence>
<sequence>MTIITKQAATGEPQLTYASIEPLLWENGLAPEPMRLHCNELPFDIPQAIKQQIAEKMAQLAWNRYPDFYNTELTALLAAHSKVHPDQVVPGNGSSQLIQQLIGCFSKIMSLAIIEKPTFTFYHQVCDNEQLAYQEWELTREGKHDLSTFPQLAEPALIILTSPNNPTGTTLPLSDLQCLLDQHPESIFIVDEAYAEFGGDTAQELIEQYPNLIVLKTLSKGYGMPGIRFGYALGSKPVMQLLKKHTVPFTINIFTELIVRELLTNPAFGLALQQNRERVKNLRDFVHYLLNDLAVRGDFTVHASAANFLLLRFQDPGLLEHVRTMLAARRILVGYPMPMCLRLTIGDEAQMNLVVRLIKQAIDTRNGAGIPGDHKQIVRNNPR</sequence>
<dbReference type="InterPro" id="IPR050106">
    <property type="entry name" value="HistidinolP_aminotransfase"/>
</dbReference>
<dbReference type="PROSITE" id="PS00599">
    <property type="entry name" value="AA_TRANSFER_CLASS_2"/>
    <property type="match status" value="1"/>
</dbReference>
<dbReference type="PANTHER" id="PTHR43643">
    <property type="entry name" value="HISTIDINOL-PHOSPHATE AMINOTRANSFERASE 2"/>
    <property type="match status" value="1"/>
</dbReference>
<feature type="domain" description="Aminotransferase class I/classII large" evidence="13">
    <location>
        <begin position="33"/>
        <end position="356"/>
    </location>
</feature>
<comment type="pathway">
    <text evidence="3">Lipid metabolism.</text>
</comment>
<dbReference type="CDD" id="cd00609">
    <property type="entry name" value="AAT_like"/>
    <property type="match status" value="1"/>
</dbReference>
<dbReference type="PANTHER" id="PTHR43643:SF6">
    <property type="entry name" value="HISTIDINOL-PHOSPHATE AMINOTRANSFERASE"/>
    <property type="match status" value="1"/>
</dbReference>
<name>A0A1S2VHM6_9BACT</name>
<dbReference type="InterPro" id="IPR001917">
    <property type="entry name" value="Aminotrans_II_pyridoxalP_BS"/>
</dbReference>
<evidence type="ECO:0000256" key="4">
    <source>
        <dbReference type="ARBA" id="ARBA00007970"/>
    </source>
</evidence>
<keyword evidence="10" id="KW-0368">Histidine biosynthesis</keyword>
<evidence type="ECO:0000256" key="3">
    <source>
        <dbReference type="ARBA" id="ARBA00005189"/>
    </source>
</evidence>
<protein>
    <recommendedName>
        <fullName evidence="5">histidinol-phosphate transaminase</fullName>
        <ecNumber evidence="5">2.6.1.9</ecNumber>
    </recommendedName>
</protein>
<dbReference type="InterPro" id="IPR015424">
    <property type="entry name" value="PyrdxlP-dep_Trfase"/>
</dbReference>
<dbReference type="EC" id="2.6.1.9" evidence="5"/>
<evidence type="ECO:0000256" key="11">
    <source>
        <dbReference type="ARBA" id="ARBA00047481"/>
    </source>
</evidence>
<dbReference type="SUPFAM" id="SSF53383">
    <property type="entry name" value="PLP-dependent transferases"/>
    <property type="match status" value="1"/>
</dbReference>
<evidence type="ECO:0000256" key="7">
    <source>
        <dbReference type="ARBA" id="ARBA00022605"/>
    </source>
</evidence>
<evidence type="ECO:0000313" key="14">
    <source>
        <dbReference type="EMBL" id="OIN58242.1"/>
    </source>
</evidence>
<evidence type="ECO:0000256" key="5">
    <source>
        <dbReference type="ARBA" id="ARBA00012748"/>
    </source>
</evidence>
<keyword evidence="7" id="KW-0028">Amino-acid biosynthesis</keyword>
<dbReference type="RefSeq" id="WP_071503914.1">
    <property type="nucleotide sequence ID" value="NZ_MORL01000007.1"/>
</dbReference>
<proteinExistence type="inferred from homology"/>
<dbReference type="GO" id="GO:0004400">
    <property type="term" value="F:histidinol-phosphate transaminase activity"/>
    <property type="evidence" value="ECO:0007669"/>
    <property type="project" value="UniProtKB-EC"/>
</dbReference>
<gene>
    <name evidence="14" type="ORF">BLX24_14635</name>
</gene>
<evidence type="ECO:0000256" key="12">
    <source>
        <dbReference type="RuleBase" id="RU003693"/>
    </source>
</evidence>
<evidence type="ECO:0000256" key="6">
    <source>
        <dbReference type="ARBA" id="ARBA00022576"/>
    </source>
</evidence>
<dbReference type="Proteomes" id="UP000181790">
    <property type="component" value="Unassembled WGS sequence"/>
</dbReference>
<evidence type="ECO:0000313" key="15">
    <source>
        <dbReference type="Proteomes" id="UP000181790"/>
    </source>
</evidence>
<keyword evidence="15" id="KW-1185">Reference proteome</keyword>
<evidence type="ECO:0000256" key="8">
    <source>
        <dbReference type="ARBA" id="ARBA00022679"/>
    </source>
</evidence>
<dbReference type="GO" id="GO:0000105">
    <property type="term" value="P:L-histidine biosynthetic process"/>
    <property type="evidence" value="ECO:0007669"/>
    <property type="project" value="UniProtKB-KW"/>
</dbReference>
<comment type="caution">
    <text evidence="14">The sequence shown here is derived from an EMBL/GenBank/DDBJ whole genome shotgun (WGS) entry which is preliminary data.</text>
</comment>
<comment type="catalytic activity">
    <reaction evidence="11">
        <text>L-histidinol phosphate + 2-oxoglutarate = 3-(imidazol-4-yl)-2-oxopropyl phosphate + L-glutamate</text>
        <dbReference type="Rhea" id="RHEA:23744"/>
        <dbReference type="ChEBI" id="CHEBI:16810"/>
        <dbReference type="ChEBI" id="CHEBI:29985"/>
        <dbReference type="ChEBI" id="CHEBI:57766"/>
        <dbReference type="ChEBI" id="CHEBI:57980"/>
        <dbReference type="EC" id="2.6.1.9"/>
    </reaction>
</comment>